<keyword evidence="3" id="KW-1185">Reference proteome</keyword>
<dbReference type="GO" id="GO:0005730">
    <property type="term" value="C:nucleolus"/>
    <property type="evidence" value="ECO:0007669"/>
    <property type="project" value="TreeGrafter"/>
</dbReference>
<name>A0AAV5BB59_ELECO</name>
<dbReference type="AlphaFoldDB" id="A0AAV5BB59"/>
<sequence>MITSVTKLNHLRMIFLSLSGLLAPSLASGSDDGSFFSTRKEKLESVVAHFEYHKKAITSLSGLHMKRQTLAVTSGDHQLTIWDFALEKDAEEEAEFRAKMKEQANALTIYPLNFCLFISNIDTTIPGAEPSNNDMTMSSAET</sequence>
<evidence type="ECO:0000313" key="2">
    <source>
        <dbReference type="EMBL" id="GJM84464.1"/>
    </source>
</evidence>
<reference evidence="2" key="1">
    <citation type="journal article" date="2018" name="DNA Res.">
        <title>Multiple hybrid de novo genome assembly of finger millet, an orphan allotetraploid crop.</title>
        <authorList>
            <person name="Hatakeyama M."/>
            <person name="Aluri S."/>
            <person name="Balachadran M.T."/>
            <person name="Sivarajan S.R."/>
            <person name="Patrignani A."/>
            <person name="Gruter S."/>
            <person name="Poveda L."/>
            <person name="Shimizu-Inatsugi R."/>
            <person name="Baeten J."/>
            <person name="Francoijs K.J."/>
            <person name="Nataraja K.N."/>
            <person name="Reddy Y.A.N."/>
            <person name="Phadnis S."/>
            <person name="Ravikumar R.L."/>
            <person name="Schlapbach R."/>
            <person name="Sreeman S.M."/>
            <person name="Shimizu K.K."/>
        </authorList>
    </citation>
    <scope>NUCLEOTIDE SEQUENCE</scope>
</reference>
<dbReference type="GO" id="GO:0042254">
    <property type="term" value="P:ribosome biogenesis"/>
    <property type="evidence" value="ECO:0007669"/>
    <property type="project" value="TreeGrafter"/>
</dbReference>
<keyword evidence="1" id="KW-0732">Signal</keyword>
<evidence type="ECO:0000256" key="1">
    <source>
        <dbReference type="SAM" id="SignalP"/>
    </source>
</evidence>
<feature type="signal peptide" evidence="1">
    <location>
        <begin position="1"/>
        <end position="27"/>
    </location>
</feature>
<gene>
    <name evidence="2" type="primary">ga00134</name>
    <name evidence="2" type="ORF">PR202_ga00134</name>
</gene>
<proteinExistence type="predicted"/>
<evidence type="ECO:0000313" key="3">
    <source>
        <dbReference type="Proteomes" id="UP001054889"/>
    </source>
</evidence>
<dbReference type="InterPro" id="IPR015943">
    <property type="entry name" value="WD40/YVTN_repeat-like_dom_sf"/>
</dbReference>
<feature type="chain" id="PRO_5043887471" evidence="1">
    <location>
        <begin position="28"/>
        <end position="142"/>
    </location>
</feature>
<accession>A0AAV5BB59</accession>
<dbReference type="Gene3D" id="2.130.10.10">
    <property type="entry name" value="YVTN repeat-like/Quinoprotein amine dehydrogenase"/>
    <property type="match status" value="1"/>
</dbReference>
<dbReference type="Proteomes" id="UP001054889">
    <property type="component" value="Unassembled WGS sequence"/>
</dbReference>
<protein>
    <submittedName>
        <fullName evidence="2">Uncharacterized protein</fullName>
    </submittedName>
</protein>
<dbReference type="InterPro" id="IPR036322">
    <property type="entry name" value="WD40_repeat_dom_sf"/>
</dbReference>
<reference evidence="2" key="2">
    <citation type="submission" date="2021-12" db="EMBL/GenBank/DDBJ databases">
        <title>Resequencing data analysis of finger millet.</title>
        <authorList>
            <person name="Hatakeyama M."/>
            <person name="Aluri S."/>
            <person name="Balachadran M.T."/>
            <person name="Sivarajan S.R."/>
            <person name="Poveda L."/>
            <person name="Shimizu-Inatsugi R."/>
            <person name="Schlapbach R."/>
            <person name="Sreeman S.M."/>
            <person name="Shimizu K.K."/>
        </authorList>
    </citation>
    <scope>NUCLEOTIDE SEQUENCE</scope>
</reference>
<dbReference type="PANTHER" id="PTHR45903:SF1">
    <property type="entry name" value="GLUTAMATE-RICH WD REPEAT-CONTAINING PROTEIN 1"/>
    <property type="match status" value="1"/>
</dbReference>
<comment type="caution">
    <text evidence="2">The sequence shown here is derived from an EMBL/GenBank/DDBJ whole genome shotgun (WGS) entry which is preliminary data.</text>
</comment>
<dbReference type="EMBL" id="BQKI01000001">
    <property type="protein sequence ID" value="GJM84464.1"/>
    <property type="molecule type" value="Genomic_DNA"/>
</dbReference>
<dbReference type="InterPro" id="IPR051972">
    <property type="entry name" value="Glutamate-rich_WD_repeat"/>
</dbReference>
<organism evidence="2 3">
    <name type="scientific">Eleusine coracana subsp. coracana</name>
    <dbReference type="NCBI Taxonomy" id="191504"/>
    <lineage>
        <taxon>Eukaryota</taxon>
        <taxon>Viridiplantae</taxon>
        <taxon>Streptophyta</taxon>
        <taxon>Embryophyta</taxon>
        <taxon>Tracheophyta</taxon>
        <taxon>Spermatophyta</taxon>
        <taxon>Magnoliopsida</taxon>
        <taxon>Liliopsida</taxon>
        <taxon>Poales</taxon>
        <taxon>Poaceae</taxon>
        <taxon>PACMAD clade</taxon>
        <taxon>Chloridoideae</taxon>
        <taxon>Cynodonteae</taxon>
        <taxon>Eleusininae</taxon>
        <taxon>Eleusine</taxon>
    </lineage>
</organism>
<dbReference type="PANTHER" id="PTHR45903">
    <property type="entry name" value="GLUTAMATE-RICH WD REPEAT-CONTAINING PROTEIN 1"/>
    <property type="match status" value="1"/>
</dbReference>
<dbReference type="SUPFAM" id="SSF50978">
    <property type="entry name" value="WD40 repeat-like"/>
    <property type="match status" value="1"/>
</dbReference>